<dbReference type="AlphaFoldDB" id="A0A147KKP3"/>
<dbReference type="GO" id="GO:0005829">
    <property type="term" value="C:cytosol"/>
    <property type="evidence" value="ECO:0007669"/>
    <property type="project" value="TreeGrafter"/>
</dbReference>
<evidence type="ECO:0000313" key="4">
    <source>
        <dbReference type="Proteomes" id="UP000074382"/>
    </source>
</evidence>
<dbReference type="Pfam" id="PF00814">
    <property type="entry name" value="TsaD"/>
    <property type="match status" value="1"/>
</dbReference>
<dbReference type="InterPro" id="IPR022496">
    <property type="entry name" value="T6A_TsaB"/>
</dbReference>
<comment type="caution">
    <text evidence="3">The sequence shown here is derived from an EMBL/GenBank/DDBJ whole genome shotgun (WGS) entry which is preliminary data.</text>
</comment>
<evidence type="ECO:0000256" key="1">
    <source>
        <dbReference type="SAM" id="MobiDB-lite"/>
    </source>
</evidence>
<dbReference type="Gene3D" id="3.30.420.40">
    <property type="match status" value="2"/>
</dbReference>
<evidence type="ECO:0000313" key="3">
    <source>
        <dbReference type="EMBL" id="KUP97890.1"/>
    </source>
</evidence>
<gene>
    <name evidence="3" type="ORF">AC529_04385</name>
</gene>
<dbReference type="STRING" id="665004.AC529_04385"/>
<feature type="region of interest" description="Disordered" evidence="1">
    <location>
        <begin position="198"/>
        <end position="231"/>
    </location>
</feature>
<protein>
    <submittedName>
        <fullName evidence="3">Peptidase M22</fullName>
    </submittedName>
</protein>
<dbReference type="RefSeq" id="WP_068756812.1">
    <property type="nucleotide sequence ID" value="NZ_KQ950182.1"/>
</dbReference>
<accession>A0A147KKP3</accession>
<organism evidence="3 4">
    <name type="scientific">Thermobifida cellulosilytica TB100</name>
    <dbReference type="NCBI Taxonomy" id="665004"/>
    <lineage>
        <taxon>Bacteria</taxon>
        <taxon>Bacillati</taxon>
        <taxon>Actinomycetota</taxon>
        <taxon>Actinomycetes</taxon>
        <taxon>Streptosporangiales</taxon>
        <taxon>Nocardiopsidaceae</taxon>
        <taxon>Thermobifida</taxon>
    </lineage>
</organism>
<dbReference type="EMBL" id="LGEM01000019">
    <property type="protein sequence ID" value="KUP97890.1"/>
    <property type="molecule type" value="Genomic_DNA"/>
</dbReference>
<dbReference type="PATRIC" id="fig|665004.4.peg.2781"/>
<name>A0A147KKP3_THECS</name>
<feature type="domain" description="Gcp-like" evidence="2">
    <location>
        <begin position="36"/>
        <end position="145"/>
    </location>
</feature>
<dbReference type="InterPro" id="IPR000905">
    <property type="entry name" value="Gcp-like_dom"/>
</dbReference>
<dbReference type="NCBIfam" id="TIGR03725">
    <property type="entry name" value="T6A_YeaZ"/>
    <property type="match status" value="1"/>
</dbReference>
<dbReference type="OrthoDB" id="9809995at2"/>
<dbReference type="PANTHER" id="PTHR11735">
    <property type="entry name" value="TRNA N6-ADENOSINE THREONYLCARBAMOYLTRANSFERASE"/>
    <property type="match status" value="1"/>
</dbReference>
<dbReference type="Proteomes" id="UP000074382">
    <property type="component" value="Unassembled WGS sequence"/>
</dbReference>
<dbReference type="InterPro" id="IPR043129">
    <property type="entry name" value="ATPase_NBD"/>
</dbReference>
<dbReference type="SUPFAM" id="SSF53067">
    <property type="entry name" value="Actin-like ATPase domain"/>
    <property type="match status" value="2"/>
</dbReference>
<proteinExistence type="predicted"/>
<evidence type="ECO:0000259" key="2">
    <source>
        <dbReference type="Pfam" id="PF00814"/>
    </source>
</evidence>
<dbReference type="PANTHER" id="PTHR11735:SF11">
    <property type="entry name" value="TRNA THREONYLCARBAMOYLADENOSINE BIOSYNTHESIS PROTEIN TSAB"/>
    <property type="match status" value="1"/>
</dbReference>
<dbReference type="CDD" id="cd24032">
    <property type="entry name" value="ASKHA_NBD_TsaB"/>
    <property type="match status" value="1"/>
</dbReference>
<dbReference type="GO" id="GO:0002949">
    <property type="term" value="P:tRNA threonylcarbamoyladenosine modification"/>
    <property type="evidence" value="ECO:0007669"/>
    <property type="project" value="InterPro"/>
</dbReference>
<sequence>MLLLAFDTATPAVTTALCEPDPDGVRVRAARSSVDARRHGELLAPQIRSVVADADAVLGDVTHIAVGIGPGPYTGLRVGLATAHALAEALGVPCVGVATLDALAWASGRTTPFVAATDARRREVFWARYADSATRIGDIRVDRPADVDTGGAPVIGHGALLYADVFGQDPDAAAPVYPSAAALGELAVRALLDGTELPEPRPLYLRRPDAQVPGAPKKVRQPTAAELGQAR</sequence>
<reference evidence="4" key="1">
    <citation type="journal article" date="2017" name="Acta Aliment.">
        <title>Plant polysaccharide degrading enzyme system of Thermpbifida cellulosilytica TB100 revealed by de novo genome project data.</title>
        <authorList>
            <person name="Toth A."/>
            <person name="Baka E."/>
            <person name="Luzics S."/>
            <person name="Bata-Vidacs I."/>
            <person name="Nagy I."/>
            <person name="Balint B."/>
            <person name="Herceg R."/>
            <person name="Olasz F."/>
            <person name="Wilk T."/>
            <person name="Nagy T."/>
            <person name="Kriszt B."/>
            <person name="Nagy I."/>
            <person name="Kukolya J."/>
        </authorList>
    </citation>
    <scope>NUCLEOTIDE SEQUENCE [LARGE SCALE GENOMIC DNA]</scope>
    <source>
        <strain evidence="4">TB100</strain>
    </source>
</reference>
<keyword evidence="4" id="KW-1185">Reference proteome</keyword>